<gene>
    <name evidence="4" type="ORF">GCM10022216_31150</name>
</gene>
<feature type="chain" id="PRO_5046931379" description="Outer membrane protein beta-barrel domain-containing protein" evidence="2">
    <location>
        <begin position="22"/>
        <end position="229"/>
    </location>
</feature>
<accession>A0ABP7Z302</accession>
<name>A0ABP7Z302_9SPHI</name>
<dbReference type="Proteomes" id="UP001500101">
    <property type="component" value="Unassembled WGS sequence"/>
</dbReference>
<reference evidence="5" key="1">
    <citation type="journal article" date="2019" name="Int. J. Syst. Evol. Microbiol.">
        <title>The Global Catalogue of Microorganisms (GCM) 10K type strain sequencing project: providing services to taxonomists for standard genome sequencing and annotation.</title>
        <authorList>
            <consortium name="The Broad Institute Genomics Platform"/>
            <consortium name="The Broad Institute Genome Sequencing Center for Infectious Disease"/>
            <person name="Wu L."/>
            <person name="Ma J."/>
        </authorList>
    </citation>
    <scope>NUCLEOTIDE SEQUENCE [LARGE SCALE GENOMIC DNA]</scope>
    <source>
        <strain evidence="5">JCM 16704</strain>
    </source>
</reference>
<feature type="domain" description="Outer membrane protein beta-barrel" evidence="3">
    <location>
        <begin position="9"/>
        <end position="223"/>
    </location>
</feature>
<evidence type="ECO:0000256" key="1">
    <source>
        <dbReference type="ARBA" id="ARBA00022729"/>
    </source>
</evidence>
<protein>
    <recommendedName>
        <fullName evidence="3">Outer membrane protein beta-barrel domain-containing protein</fullName>
    </recommendedName>
</protein>
<proteinExistence type="predicted"/>
<evidence type="ECO:0000313" key="4">
    <source>
        <dbReference type="EMBL" id="GAA4146346.1"/>
    </source>
</evidence>
<evidence type="ECO:0000259" key="3">
    <source>
        <dbReference type="Pfam" id="PF13505"/>
    </source>
</evidence>
<keyword evidence="5" id="KW-1185">Reference proteome</keyword>
<dbReference type="Pfam" id="PF13505">
    <property type="entry name" value="OMP_b-brl"/>
    <property type="match status" value="1"/>
</dbReference>
<keyword evidence="1 2" id="KW-0732">Signal</keyword>
<evidence type="ECO:0000256" key="2">
    <source>
        <dbReference type="SAM" id="SignalP"/>
    </source>
</evidence>
<organism evidence="4 5">
    <name type="scientific">Sphingobacterium kyonggiense</name>
    <dbReference type="NCBI Taxonomy" id="714075"/>
    <lineage>
        <taxon>Bacteria</taxon>
        <taxon>Pseudomonadati</taxon>
        <taxon>Bacteroidota</taxon>
        <taxon>Sphingobacteriia</taxon>
        <taxon>Sphingobacteriales</taxon>
        <taxon>Sphingobacteriaceae</taxon>
        <taxon>Sphingobacterium</taxon>
    </lineage>
</organism>
<sequence>MKKTIFSLLLLSLGSFGVAHAQFSRPVSVGIGGGTTINLTDLANVQAQYAGHVDVDGLITPFISVGVHAERGALKGHGYESDFKNKYWAFNANAKLRMGQFMGLPDNYSYYNLQASPFHKILANLYVGAGAGFMKNDIVANISSNYRTAIEGMGGHISEELDGINFVVPLNVGVDIPFGRTLYGPQWAVNVNYQHTVTTKDNLDAVVNKKDDHYGYISVGLKYALFHRK</sequence>
<dbReference type="EMBL" id="BAAAZI010000012">
    <property type="protein sequence ID" value="GAA4146346.1"/>
    <property type="molecule type" value="Genomic_DNA"/>
</dbReference>
<evidence type="ECO:0000313" key="5">
    <source>
        <dbReference type="Proteomes" id="UP001500101"/>
    </source>
</evidence>
<feature type="signal peptide" evidence="2">
    <location>
        <begin position="1"/>
        <end position="21"/>
    </location>
</feature>
<dbReference type="RefSeq" id="WP_344675711.1">
    <property type="nucleotide sequence ID" value="NZ_BAAAZI010000012.1"/>
</dbReference>
<dbReference type="InterPro" id="IPR027385">
    <property type="entry name" value="Beta-barrel_OMP"/>
</dbReference>
<comment type="caution">
    <text evidence="4">The sequence shown here is derived from an EMBL/GenBank/DDBJ whole genome shotgun (WGS) entry which is preliminary data.</text>
</comment>